<evidence type="ECO:0000256" key="7">
    <source>
        <dbReference type="ARBA" id="ARBA00023136"/>
    </source>
</evidence>
<proteinExistence type="inferred from homology"/>
<dbReference type="CDD" id="cd06582">
    <property type="entry name" value="TM_PBP1_LivH_like"/>
    <property type="match status" value="1"/>
</dbReference>
<gene>
    <name evidence="11" type="ORF">E3T23_13555</name>
</gene>
<keyword evidence="5" id="KW-0029">Amino-acid transport</keyword>
<name>A0A4R8XIX5_9MICO</name>
<dbReference type="PANTHER" id="PTHR11795">
    <property type="entry name" value="BRANCHED-CHAIN AMINO ACID TRANSPORT SYSTEM PERMEASE PROTEIN LIVH"/>
    <property type="match status" value="1"/>
</dbReference>
<feature type="transmembrane region" description="Helical" evidence="10">
    <location>
        <begin position="330"/>
        <end position="349"/>
    </location>
</feature>
<feature type="transmembrane region" description="Helical" evidence="10">
    <location>
        <begin position="118"/>
        <end position="144"/>
    </location>
</feature>
<dbReference type="GO" id="GO:0022857">
    <property type="term" value="F:transmembrane transporter activity"/>
    <property type="evidence" value="ECO:0007669"/>
    <property type="project" value="InterPro"/>
</dbReference>
<dbReference type="PANTHER" id="PTHR11795:SF450">
    <property type="entry name" value="ABC TRANSPORTER PERMEASE PROTEIN"/>
    <property type="match status" value="1"/>
</dbReference>
<evidence type="ECO:0000256" key="8">
    <source>
        <dbReference type="ARBA" id="ARBA00037998"/>
    </source>
</evidence>
<reference evidence="11 12" key="1">
    <citation type="submission" date="2019-03" db="EMBL/GenBank/DDBJ databases">
        <title>Genomics of glacier-inhabiting Cryobacterium strains.</title>
        <authorList>
            <person name="Liu Q."/>
            <person name="Xin Y.-H."/>
        </authorList>
    </citation>
    <scope>NUCLEOTIDE SEQUENCE [LARGE SCALE GENOMIC DNA]</scope>
    <source>
        <strain evidence="11 12">TMT2-48-2</strain>
    </source>
</reference>
<feature type="region of interest" description="Disordered" evidence="9">
    <location>
        <begin position="28"/>
        <end position="56"/>
    </location>
</feature>
<evidence type="ECO:0000313" key="11">
    <source>
        <dbReference type="EMBL" id="TFC77160.1"/>
    </source>
</evidence>
<keyword evidence="2" id="KW-0813">Transport</keyword>
<keyword evidence="12" id="KW-1185">Reference proteome</keyword>
<dbReference type="Pfam" id="PF02653">
    <property type="entry name" value="BPD_transp_2"/>
    <property type="match status" value="1"/>
</dbReference>
<evidence type="ECO:0000256" key="5">
    <source>
        <dbReference type="ARBA" id="ARBA00022970"/>
    </source>
</evidence>
<accession>A0A4R8XIX5</accession>
<evidence type="ECO:0000313" key="12">
    <source>
        <dbReference type="Proteomes" id="UP000298433"/>
    </source>
</evidence>
<dbReference type="GO" id="GO:0005886">
    <property type="term" value="C:plasma membrane"/>
    <property type="evidence" value="ECO:0007669"/>
    <property type="project" value="UniProtKB-SubCell"/>
</dbReference>
<feature type="transmembrane region" description="Helical" evidence="10">
    <location>
        <begin position="71"/>
        <end position="98"/>
    </location>
</feature>
<feature type="transmembrane region" description="Helical" evidence="10">
    <location>
        <begin position="156"/>
        <end position="180"/>
    </location>
</feature>
<dbReference type="EMBL" id="SOGN01000059">
    <property type="protein sequence ID" value="TFC77160.1"/>
    <property type="molecule type" value="Genomic_DNA"/>
</dbReference>
<evidence type="ECO:0000256" key="6">
    <source>
        <dbReference type="ARBA" id="ARBA00022989"/>
    </source>
</evidence>
<sequence length="356" mass="37497">MAHRRQRDRGGRHRCGCSARRARTGRIHRSLRRLRDDPGEPLGSRRFRPHPGRGRGWSLEPSQGLIVLTDFLQLTVAGLSQGSVYALLAVGLIAVYTVRHVINIAQGEFAMLAGLGSAWLVAAGMPLLLGVLVAILTVTLVAIAMERLIIARVKKLTPLTSIILTLGVSTLLQAIMLLAWGPEAKGVPLFPGTNVLIGGVSIRSQEFWMIGALVIVGGGIVLFYEKSRWGKALRACAEQPVAARIVGISPVTASILAFAIAGFVGGVAGVVASPIYLSLWSGGVLLGLKGFVAAVLGGFVSFRAAIVGALLLGMIEAYVAGYVSSGLRDGAAFLILILVLVVRPQGLVLKPTAVRV</sequence>
<feature type="transmembrane region" description="Helical" evidence="10">
    <location>
        <begin position="304"/>
        <end position="324"/>
    </location>
</feature>
<keyword evidence="4 10" id="KW-0812">Transmembrane</keyword>
<feature type="transmembrane region" description="Helical" evidence="10">
    <location>
        <begin position="245"/>
        <end position="271"/>
    </location>
</feature>
<protein>
    <submittedName>
        <fullName evidence="11">Branched-chain amino acid ABC transporter permease</fullName>
    </submittedName>
</protein>
<evidence type="ECO:0000256" key="10">
    <source>
        <dbReference type="SAM" id="Phobius"/>
    </source>
</evidence>
<keyword evidence="6 10" id="KW-1133">Transmembrane helix</keyword>
<comment type="caution">
    <text evidence="11">The sequence shown here is derived from an EMBL/GenBank/DDBJ whole genome shotgun (WGS) entry which is preliminary data.</text>
</comment>
<keyword evidence="7 10" id="KW-0472">Membrane</keyword>
<keyword evidence="3" id="KW-1003">Cell membrane</keyword>
<comment type="subcellular location">
    <subcellularLocation>
        <location evidence="1">Cell membrane</location>
        <topology evidence="1">Multi-pass membrane protein</topology>
    </subcellularLocation>
</comment>
<evidence type="ECO:0000256" key="2">
    <source>
        <dbReference type="ARBA" id="ARBA00022448"/>
    </source>
</evidence>
<feature type="transmembrane region" description="Helical" evidence="10">
    <location>
        <begin position="277"/>
        <end position="297"/>
    </location>
</feature>
<evidence type="ECO:0000256" key="3">
    <source>
        <dbReference type="ARBA" id="ARBA00022475"/>
    </source>
</evidence>
<dbReference type="AlphaFoldDB" id="A0A4R8XIX5"/>
<dbReference type="OrthoDB" id="9807115at2"/>
<evidence type="ECO:0000256" key="1">
    <source>
        <dbReference type="ARBA" id="ARBA00004651"/>
    </source>
</evidence>
<comment type="similarity">
    <text evidence="8">Belongs to the binding-protein-dependent transport system permease family. LivHM subfamily.</text>
</comment>
<dbReference type="GO" id="GO:0006865">
    <property type="term" value="P:amino acid transport"/>
    <property type="evidence" value="ECO:0007669"/>
    <property type="project" value="UniProtKB-KW"/>
</dbReference>
<organism evidence="11 12">
    <name type="scientific">Cryobacterium cheniae</name>
    <dbReference type="NCBI Taxonomy" id="1259262"/>
    <lineage>
        <taxon>Bacteria</taxon>
        <taxon>Bacillati</taxon>
        <taxon>Actinomycetota</taxon>
        <taxon>Actinomycetes</taxon>
        <taxon>Micrococcales</taxon>
        <taxon>Microbacteriaceae</taxon>
        <taxon>Cryobacterium</taxon>
    </lineage>
</organism>
<dbReference type="Proteomes" id="UP000298433">
    <property type="component" value="Unassembled WGS sequence"/>
</dbReference>
<dbReference type="InterPro" id="IPR052157">
    <property type="entry name" value="BCAA_transport_permease"/>
</dbReference>
<evidence type="ECO:0000256" key="4">
    <source>
        <dbReference type="ARBA" id="ARBA00022692"/>
    </source>
</evidence>
<dbReference type="InterPro" id="IPR001851">
    <property type="entry name" value="ABC_transp_permease"/>
</dbReference>
<feature type="transmembrane region" description="Helical" evidence="10">
    <location>
        <begin position="207"/>
        <end position="224"/>
    </location>
</feature>
<evidence type="ECO:0000256" key="9">
    <source>
        <dbReference type="SAM" id="MobiDB-lite"/>
    </source>
</evidence>